<name>A0ABY9K4C4_9HYPH</name>
<dbReference type="Pfam" id="PF04448">
    <property type="entry name" value="DUF551"/>
    <property type="match status" value="1"/>
</dbReference>
<dbReference type="InterPro" id="IPR007539">
    <property type="entry name" value="DUF551"/>
</dbReference>
<dbReference type="Proteomes" id="UP001225788">
    <property type="component" value="Chromosome"/>
</dbReference>
<proteinExistence type="predicted"/>
<organism evidence="2 3">
    <name type="scientific">Shinella oryzae</name>
    <dbReference type="NCBI Taxonomy" id="2871820"/>
    <lineage>
        <taxon>Bacteria</taxon>
        <taxon>Pseudomonadati</taxon>
        <taxon>Pseudomonadota</taxon>
        <taxon>Alphaproteobacteria</taxon>
        <taxon>Hyphomicrobiales</taxon>
        <taxon>Rhizobiaceae</taxon>
        <taxon>Shinella</taxon>
    </lineage>
</organism>
<dbReference type="RefSeq" id="WP_306156761.1">
    <property type="nucleotide sequence ID" value="NZ_CP132314.1"/>
</dbReference>
<keyword evidence="3" id="KW-1185">Reference proteome</keyword>
<protein>
    <submittedName>
        <fullName evidence="2">DUF551 domain-containing protein</fullName>
    </submittedName>
</protein>
<evidence type="ECO:0000259" key="1">
    <source>
        <dbReference type="Pfam" id="PF04448"/>
    </source>
</evidence>
<accession>A0ABY9K4C4</accession>
<evidence type="ECO:0000313" key="3">
    <source>
        <dbReference type="Proteomes" id="UP001225788"/>
    </source>
</evidence>
<evidence type="ECO:0000313" key="2">
    <source>
        <dbReference type="EMBL" id="WLS01697.1"/>
    </source>
</evidence>
<dbReference type="EMBL" id="CP132314">
    <property type="protein sequence ID" value="WLS01697.1"/>
    <property type="molecule type" value="Genomic_DNA"/>
</dbReference>
<sequence>MSDLSSLIADLWQPIETAPKPADWLKYYSYERFLVGHWFQPVDEYGEPSSAGSWAWVQVVSLTSSGWHVWSSFKGWHGTVTIPVHDNATHWMPLPSPPRALDQKGSSNG</sequence>
<feature type="domain" description="DUF551" evidence="1">
    <location>
        <begin position="65"/>
        <end position="98"/>
    </location>
</feature>
<reference evidence="2 3" key="1">
    <citation type="submission" date="2023-08" db="EMBL/GenBank/DDBJ databases">
        <title>Pathogen: clinical or host-associated sample.</title>
        <authorList>
            <person name="Hergert J."/>
            <person name="Casey R."/>
            <person name="Wagner J."/>
            <person name="Young E.L."/>
            <person name="Oakeson K.F."/>
        </authorList>
    </citation>
    <scope>NUCLEOTIDE SEQUENCE [LARGE SCALE GENOMIC DNA]</scope>
    <source>
        <strain evidence="2 3">UPHL-collab-2</strain>
    </source>
</reference>
<gene>
    <name evidence="2" type="ORF">Q9315_09570</name>
</gene>